<feature type="domain" description="Metalloprotease TldD/E N-terminal" evidence="2">
    <location>
        <begin position="14"/>
        <end position="70"/>
    </location>
</feature>
<dbReference type="Pfam" id="PF19289">
    <property type="entry name" value="PmbA_TldD_3rd"/>
    <property type="match status" value="1"/>
</dbReference>
<reference evidence="5" key="1">
    <citation type="submission" date="2018-12" db="EMBL/GenBank/DDBJ databases">
        <title>Complete genome sequence of an uncultured bacterium of the candidate phylum Bipolaricaulota.</title>
        <authorList>
            <person name="Kadnikov V.V."/>
            <person name="Mardanov A.V."/>
            <person name="Beletsky A.V."/>
            <person name="Frank Y.A."/>
            <person name="Karnachuk O.V."/>
            <person name="Ravin N.V."/>
        </authorList>
    </citation>
    <scope>NUCLEOTIDE SEQUENCE [LARGE SCALE GENOMIC DNA]</scope>
</reference>
<dbReference type="GO" id="GO:0005829">
    <property type="term" value="C:cytosol"/>
    <property type="evidence" value="ECO:0007669"/>
    <property type="project" value="TreeGrafter"/>
</dbReference>
<protein>
    <recommendedName>
        <fullName evidence="6">TldE protein, part of TldE/TldD proteolytic complex</fullName>
    </recommendedName>
</protein>
<dbReference type="AlphaFoldDB" id="A0A410FVV0"/>
<evidence type="ECO:0000259" key="3">
    <source>
        <dbReference type="Pfam" id="PF19289"/>
    </source>
</evidence>
<feature type="domain" description="Metalloprotease TldD/E C-terminal" evidence="3">
    <location>
        <begin position="212"/>
        <end position="438"/>
    </location>
</feature>
<evidence type="ECO:0000256" key="1">
    <source>
        <dbReference type="ARBA" id="ARBA00005836"/>
    </source>
</evidence>
<evidence type="ECO:0008006" key="6">
    <source>
        <dbReference type="Google" id="ProtNLM"/>
    </source>
</evidence>
<organism evidence="4 5">
    <name type="scientific">Bipolaricaulis sibiricus</name>
    <dbReference type="NCBI Taxonomy" id="2501609"/>
    <lineage>
        <taxon>Bacteria</taxon>
        <taxon>Candidatus Bipolaricaulota</taxon>
        <taxon>Candidatus Bipolaricaulia</taxon>
        <taxon>Candidatus Bipolaricaulales</taxon>
        <taxon>Candidatus Bipolaricaulaceae</taxon>
        <taxon>Candidatus Bipolaricaulis</taxon>
    </lineage>
</organism>
<dbReference type="PANTHER" id="PTHR43421:SF1">
    <property type="entry name" value="METALLOPROTEASE PMBA"/>
    <property type="match status" value="1"/>
</dbReference>
<dbReference type="InterPro" id="IPR045569">
    <property type="entry name" value="Metalloprtase-TldD/E_C"/>
</dbReference>
<accession>A0A410FVV0</accession>
<dbReference type="InterPro" id="IPR002510">
    <property type="entry name" value="Metalloprtase-TldD/E_N"/>
</dbReference>
<dbReference type="PANTHER" id="PTHR43421">
    <property type="entry name" value="METALLOPROTEASE PMBA"/>
    <property type="match status" value="1"/>
</dbReference>
<dbReference type="Proteomes" id="UP000287233">
    <property type="component" value="Chromosome"/>
</dbReference>
<evidence type="ECO:0000259" key="2">
    <source>
        <dbReference type="Pfam" id="PF01523"/>
    </source>
</evidence>
<dbReference type="InterPro" id="IPR035068">
    <property type="entry name" value="TldD/PmbA_N"/>
</dbReference>
<dbReference type="InterPro" id="IPR047657">
    <property type="entry name" value="PmbA"/>
</dbReference>
<proteinExistence type="inferred from homology"/>
<dbReference type="Gene3D" id="3.30.2290.10">
    <property type="entry name" value="PmbA/TldD superfamily"/>
    <property type="match status" value="1"/>
</dbReference>
<dbReference type="KEGG" id="bih:BIP78_1469"/>
<sequence length="443" mass="46090">MDILNRVGSKAEAAELYEELRGGIAVSFNGGEIETAGSETVLGRALRVIAGGKLGFASTAGGSDDALVASALGAASHGDPAPFRFAAGDRTPVVPVPVLDPAVEAIGVDQLIAWGEEAVRRINGEFPHLIVNASLGRGTIEVVVRTSTGAERREKRSYLSMSVSAEQIKKGDIWSVYGSQFVRRAADLDRDALLDDVLRQLRWGSAIAAPPTGTPPVLFMPTGVPVLLLPLMTGFSGMSVFLGTSPLKGRLGEAAFDERFSLTDDGVIPFGPRSRTFDDEGVPAGRLPLVERGVIRSFYYDLRAAALAQATSTGNGIKGSPLGGGGFRVPPGPAPRNLVLAPGAGSLDDLIREMKDGLVVAGVLGLGQGNVHSGAFSNNVGVGFAVKGGKVVGRVKNTMIAGNAYNVLKEGIRAIGSTPEWVFGGLHLPPLLVERVSVVAQQP</sequence>
<evidence type="ECO:0000313" key="4">
    <source>
        <dbReference type="EMBL" id="QAA77235.1"/>
    </source>
</evidence>
<dbReference type="EMBL" id="CP034928">
    <property type="protein sequence ID" value="QAA77235.1"/>
    <property type="molecule type" value="Genomic_DNA"/>
</dbReference>
<gene>
    <name evidence="4" type="ORF">BIP78_1469</name>
</gene>
<comment type="similarity">
    <text evidence="1">Belongs to the peptidase U62 family.</text>
</comment>
<evidence type="ECO:0000313" key="5">
    <source>
        <dbReference type="Proteomes" id="UP000287233"/>
    </source>
</evidence>
<dbReference type="InterPro" id="IPR036059">
    <property type="entry name" value="TldD/PmbA_sf"/>
</dbReference>
<dbReference type="SUPFAM" id="SSF111283">
    <property type="entry name" value="Putative modulator of DNA gyrase, PmbA/TldD"/>
    <property type="match status" value="1"/>
</dbReference>
<dbReference type="GO" id="GO:0008237">
    <property type="term" value="F:metallopeptidase activity"/>
    <property type="evidence" value="ECO:0007669"/>
    <property type="project" value="InterPro"/>
</dbReference>
<dbReference type="Pfam" id="PF01523">
    <property type="entry name" value="PmbA_TldD_1st"/>
    <property type="match status" value="1"/>
</dbReference>
<name>A0A410FVV0_BIPS1</name>
<dbReference type="GO" id="GO:0006508">
    <property type="term" value="P:proteolysis"/>
    <property type="evidence" value="ECO:0007669"/>
    <property type="project" value="InterPro"/>
</dbReference>